<reference evidence="3 4" key="1">
    <citation type="submission" date="2016-09" db="EMBL/GenBank/DDBJ databases">
        <title>Alteromonas lipolytica, a new species isolated from sea water.</title>
        <authorList>
            <person name="Wu Y.-H."/>
            <person name="Cheng H."/>
            <person name="Xu X.-W."/>
        </authorList>
    </citation>
    <scope>NUCLEOTIDE SEQUENCE [LARGE SCALE GENOMIC DNA]</scope>
    <source>
        <strain evidence="3 4">JW12</strain>
    </source>
</reference>
<feature type="binding site" evidence="2">
    <location>
        <position position="341"/>
    </location>
    <ligand>
        <name>FAD</name>
        <dbReference type="ChEBI" id="CHEBI:57692"/>
    </ligand>
</feature>
<dbReference type="STRING" id="1856405.BFC17_11140"/>
<keyword evidence="4" id="KW-1185">Reference proteome</keyword>
<dbReference type="Pfam" id="PF04820">
    <property type="entry name" value="Trp_halogenase"/>
    <property type="match status" value="1"/>
</dbReference>
<evidence type="ECO:0000313" key="3">
    <source>
        <dbReference type="EMBL" id="OFI35828.1"/>
    </source>
</evidence>
<dbReference type="SUPFAM" id="SSF51905">
    <property type="entry name" value="FAD/NAD(P)-binding domain"/>
    <property type="match status" value="1"/>
</dbReference>
<dbReference type="InterPro" id="IPR006905">
    <property type="entry name" value="Flavin_halogenase"/>
</dbReference>
<keyword evidence="2" id="KW-0285">Flavoprotein</keyword>
<feature type="active site" evidence="1">
    <location>
        <position position="78"/>
    </location>
</feature>
<dbReference type="PIRSF" id="PIRSF011396">
    <property type="entry name" value="Trp_halogenase"/>
    <property type="match status" value="1"/>
</dbReference>
<feature type="binding site" evidence="2">
    <location>
        <position position="337"/>
    </location>
    <ligand>
        <name>FAD</name>
        <dbReference type="ChEBI" id="CHEBI:57692"/>
    </ligand>
</feature>
<feature type="binding site" evidence="2">
    <location>
        <position position="328"/>
    </location>
    <ligand>
        <name>FAD</name>
        <dbReference type="ChEBI" id="CHEBI:57692"/>
    </ligand>
</feature>
<dbReference type="Proteomes" id="UP000176037">
    <property type="component" value="Unassembled WGS sequence"/>
</dbReference>
<comment type="caution">
    <text evidence="3">The sequence shown here is derived from an EMBL/GenBank/DDBJ whole genome shotgun (WGS) entry which is preliminary data.</text>
</comment>
<dbReference type="PANTHER" id="PTHR43747:SF4">
    <property type="entry name" value="FLAVIN-DEPENDENT TRYPTOPHAN HALOGENASE"/>
    <property type="match status" value="1"/>
</dbReference>
<keyword evidence="2" id="KW-0547">Nucleotide-binding</keyword>
<dbReference type="AlphaFoldDB" id="A0A1E8FJN4"/>
<name>A0A1E8FJN4_9ALTE</name>
<feature type="binding site" evidence="2">
    <location>
        <begin position="13"/>
        <end position="16"/>
    </location>
    <ligand>
        <name>FAD</name>
        <dbReference type="ChEBI" id="CHEBI:57692"/>
    </ligand>
</feature>
<dbReference type="GO" id="GO:0000166">
    <property type="term" value="F:nucleotide binding"/>
    <property type="evidence" value="ECO:0007669"/>
    <property type="project" value="UniProtKB-KW"/>
</dbReference>
<dbReference type="RefSeq" id="WP_070175068.1">
    <property type="nucleotide sequence ID" value="NZ_BMJR01000008.1"/>
</dbReference>
<dbReference type="PANTHER" id="PTHR43747">
    <property type="entry name" value="FAD-BINDING PROTEIN"/>
    <property type="match status" value="1"/>
</dbReference>
<evidence type="ECO:0000256" key="2">
    <source>
        <dbReference type="PIRSR" id="PIRSR011396-2"/>
    </source>
</evidence>
<dbReference type="EMBL" id="MJIC01000006">
    <property type="protein sequence ID" value="OFI35828.1"/>
    <property type="molecule type" value="Genomic_DNA"/>
</dbReference>
<dbReference type="InterPro" id="IPR033856">
    <property type="entry name" value="Trp_halogen"/>
</dbReference>
<gene>
    <name evidence="3" type="ORF">BFC17_11140</name>
</gene>
<evidence type="ECO:0000256" key="1">
    <source>
        <dbReference type="PIRSR" id="PIRSR011396-1"/>
    </source>
</evidence>
<dbReference type="InterPro" id="IPR036188">
    <property type="entry name" value="FAD/NAD-bd_sf"/>
</dbReference>
<protein>
    <submittedName>
        <fullName evidence="3">Tryptophan halogenase</fullName>
    </submittedName>
</protein>
<dbReference type="OrthoDB" id="7178350at2"/>
<dbReference type="InterPro" id="IPR050816">
    <property type="entry name" value="Flavin-dep_Halogenase_NPB"/>
</dbReference>
<sequence length="500" mass="56054">MAQNKTRVVVAGGGTAGWLTAFSLVTRLGNVLDITLVESDQIGTVGVGEATIPTMCNFHRLMGIDEREFMAATNATFKLGIQFNNWANQGDSYIHSFGEIGQRSWMAEFHEFWMEAVANGQQDSLDEYCLELKAARQNKFATKVGNKALNFAYHLDATAYAGYLRAKSEAAGVKRCEGKIKTVDIDPQSGNLTGLGLDSDLYIKGDVFIDCTGFRGLLISEHLDVGYEDWSHWLAADRAIAVQTASVEPAKPYTIATAHKAGWQWRIPLQSRVGNGIVYSSQFLSDEEALATLKSNLQGEILTEPRYLKFKTGRRQKAWHKNCIAIGLASGFLEPLESTSIHLVTTALIRLMKLFPFTAEHELLAEQYNRETQKELETIRDFIVLHYHLTQRDDSDFWNHYRTMEIPEPLAHRMAIFAQNGYVWPDDVSLFRVDSWVQVMMGQGLRPAQHHGASRMLPTANLQQQLAAFKQSINSVLNQLPSHSEFIAQYCPANEQVKQG</sequence>
<proteinExistence type="predicted"/>
<accession>A0A1E8FJN4</accession>
<keyword evidence="2" id="KW-0274">FAD</keyword>
<evidence type="ECO:0000313" key="4">
    <source>
        <dbReference type="Proteomes" id="UP000176037"/>
    </source>
</evidence>
<feature type="binding site" evidence="2">
    <location>
        <position position="78"/>
    </location>
    <ligand>
        <name>7-chloro-L-tryptophan</name>
        <dbReference type="ChEBI" id="CHEBI:58713"/>
    </ligand>
</feature>
<organism evidence="3 4">
    <name type="scientific">Alteromonas lipolytica</name>
    <dbReference type="NCBI Taxonomy" id="1856405"/>
    <lineage>
        <taxon>Bacteria</taxon>
        <taxon>Pseudomonadati</taxon>
        <taxon>Pseudomonadota</taxon>
        <taxon>Gammaproteobacteria</taxon>
        <taxon>Alteromonadales</taxon>
        <taxon>Alteromonadaceae</taxon>
        <taxon>Alteromonas/Salinimonas group</taxon>
        <taxon>Alteromonas</taxon>
    </lineage>
</organism>
<dbReference type="GO" id="GO:0004497">
    <property type="term" value="F:monooxygenase activity"/>
    <property type="evidence" value="ECO:0007669"/>
    <property type="project" value="InterPro"/>
</dbReference>
<dbReference type="Gene3D" id="3.50.50.60">
    <property type="entry name" value="FAD/NAD(P)-binding domain"/>
    <property type="match status" value="1"/>
</dbReference>